<name>A0A9D2T7N9_9FIRM</name>
<dbReference type="EMBL" id="DWWL01000056">
    <property type="protein sequence ID" value="HJC48135.1"/>
    <property type="molecule type" value="Genomic_DNA"/>
</dbReference>
<reference evidence="1" key="2">
    <citation type="submission" date="2021-04" db="EMBL/GenBank/DDBJ databases">
        <authorList>
            <person name="Gilroy R."/>
        </authorList>
    </citation>
    <scope>NUCLEOTIDE SEQUENCE</scope>
    <source>
        <strain evidence="1">CHK183-5548</strain>
    </source>
</reference>
<sequence>MKFAFLIMGDFDSEKDQASIHGGNARMIGVSNIQDACENARRLQQEGFGCIELCGAFGPEGARQVIEATGNQIPVGYVTHLPEQDEIYRAAFPADEKEEKR</sequence>
<gene>
    <name evidence="1" type="ORF">IAA04_08800</name>
</gene>
<evidence type="ECO:0000313" key="2">
    <source>
        <dbReference type="Proteomes" id="UP000823883"/>
    </source>
</evidence>
<proteinExistence type="predicted"/>
<protein>
    <submittedName>
        <fullName evidence="1">Uncharacterized protein</fullName>
    </submittedName>
</protein>
<dbReference type="InterPro" id="IPR045441">
    <property type="entry name" value="DUF6506"/>
</dbReference>
<comment type="caution">
    <text evidence="1">The sequence shown here is derived from an EMBL/GenBank/DDBJ whole genome shotgun (WGS) entry which is preliminary data.</text>
</comment>
<dbReference type="Proteomes" id="UP000823883">
    <property type="component" value="Unassembled WGS sequence"/>
</dbReference>
<evidence type="ECO:0000313" key="1">
    <source>
        <dbReference type="EMBL" id="HJC48135.1"/>
    </source>
</evidence>
<dbReference type="AlphaFoldDB" id="A0A9D2T7N9"/>
<dbReference type="Pfam" id="PF20116">
    <property type="entry name" value="DUF6506"/>
    <property type="match status" value="1"/>
</dbReference>
<organism evidence="1 2">
    <name type="scientific">Candidatus Lachnoclostridium pullistercoris</name>
    <dbReference type="NCBI Taxonomy" id="2838632"/>
    <lineage>
        <taxon>Bacteria</taxon>
        <taxon>Bacillati</taxon>
        <taxon>Bacillota</taxon>
        <taxon>Clostridia</taxon>
        <taxon>Lachnospirales</taxon>
        <taxon>Lachnospiraceae</taxon>
    </lineage>
</organism>
<reference evidence="1" key="1">
    <citation type="journal article" date="2021" name="PeerJ">
        <title>Extensive microbial diversity within the chicken gut microbiome revealed by metagenomics and culture.</title>
        <authorList>
            <person name="Gilroy R."/>
            <person name="Ravi A."/>
            <person name="Getino M."/>
            <person name="Pursley I."/>
            <person name="Horton D.L."/>
            <person name="Alikhan N.F."/>
            <person name="Baker D."/>
            <person name="Gharbi K."/>
            <person name="Hall N."/>
            <person name="Watson M."/>
            <person name="Adriaenssens E.M."/>
            <person name="Foster-Nyarko E."/>
            <person name="Jarju S."/>
            <person name="Secka A."/>
            <person name="Antonio M."/>
            <person name="Oren A."/>
            <person name="Chaudhuri R.R."/>
            <person name="La Ragione R."/>
            <person name="Hildebrand F."/>
            <person name="Pallen M.J."/>
        </authorList>
    </citation>
    <scope>NUCLEOTIDE SEQUENCE</scope>
    <source>
        <strain evidence="1">CHK183-5548</strain>
    </source>
</reference>
<accession>A0A9D2T7N9</accession>